<dbReference type="AlphaFoldDB" id="R0GMR0"/>
<dbReference type="PANTHER" id="PTHR14379:SF3">
    <property type="entry name" value="MEIOSIS REGULATOR AND MRNA STABILITY FACTOR 1"/>
    <property type="match status" value="1"/>
</dbReference>
<dbReference type="Gene3D" id="3.40.50.1010">
    <property type="entry name" value="5'-nuclease"/>
    <property type="match status" value="1"/>
</dbReference>
<evidence type="ECO:0000313" key="4">
    <source>
        <dbReference type="EMBL" id="EOA12463.1"/>
    </source>
</evidence>
<dbReference type="SUPFAM" id="SSF57667">
    <property type="entry name" value="beta-beta-alpha zinc fingers"/>
    <property type="match status" value="4"/>
</dbReference>
<dbReference type="EMBL" id="KB870812">
    <property type="protein sequence ID" value="EOA12463.1"/>
    <property type="molecule type" value="Genomic_DNA"/>
</dbReference>
<organism evidence="4 5">
    <name type="scientific">Capsella rubella</name>
    <dbReference type="NCBI Taxonomy" id="81985"/>
    <lineage>
        <taxon>Eukaryota</taxon>
        <taxon>Viridiplantae</taxon>
        <taxon>Streptophyta</taxon>
        <taxon>Embryophyta</taxon>
        <taxon>Tracheophyta</taxon>
        <taxon>Spermatophyta</taxon>
        <taxon>Magnoliopsida</taxon>
        <taxon>eudicotyledons</taxon>
        <taxon>Gunneridae</taxon>
        <taxon>Pentapetalae</taxon>
        <taxon>rosids</taxon>
        <taxon>malvids</taxon>
        <taxon>Brassicales</taxon>
        <taxon>Brassicaceae</taxon>
        <taxon>Camelineae</taxon>
        <taxon>Capsella</taxon>
    </lineage>
</organism>
<feature type="domain" description="C2H2-type" evidence="2">
    <location>
        <begin position="370"/>
        <end position="394"/>
    </location>
</feature>
<dbReference type="eggNOG" id="ENOG502QWNR">
    <property type="taxonomic scope" value="Eukaryota"/>
</dbReference>
<dbReference type="Gene3D" id="3.30.160.60">
    <property type="entry name" value="Classic Zinc Finger"/>
    <property type="match status" value="4"/>
</dbReference>
<feature type="compositionally biased region" description="Polar residues" evidence="1">
    <location>
        <begin position="613"/>
        <end position="622"/>
    </location>
</feature>
<dbReference type="InterPro" id="IPR013087">
    <property type="entry name" value="Znf_C2H2_type"/>
</dbReference>
<keyword evidence="5" id="KW-1185">Reference proteome</keyword>
<dbReference type="InterPro" id="IPR036236">
    <property type="entry name" value="Znf_C2H2_sf"/>
</dbReference>
<feature type="region of interest" description="Disordered" evidence="1">
    <location>
        <begin position="182"/>
        <end position="244"/>
    </location>
</feature>
<dbReference type="PANTHER" id="PTHR14379">
    <property type="entry name" value="LIMKAIN B LKAP"/>
    <property type="match status" value="1"/>
</dbReference>
<feature type="domain" description="C2H2-type" evidence="2">
    <location>
        <begin position="440"/>
        <end position="464"/>
    </location>
</feature>
<dbReference type="FunFam" id="3.30.160.60:FF:002363">
    <property type="entry name" value="Putative endonuclease or glycosyl hydrolase with C2H2-type zinc finger domain-containing protein"/>
    <property type="match status" value="1"/>
</dbReference>
<dbReference type="Pfam" id="PF01936">
    <property type="entry name" value="NYN"/>
    <property type="match status" value="1"/>
</dbReference>
<feature type="compositionally biased region" description="Basic and acidic residues" evidence="1">
    <location>
        <begin position="279"/>
        <end position="290"/>
    </location>
</feature>
<dbReference type="SMART" id="SM00451">
    <property type="entry name" value="ZnF_U1"/>
    <property type="match status" value="4"/>
</dbReference>
<dbReference type="GO" id="GO:0010468">
    <property type="term" value="P:regulation of gene expression"/>
    <property type="evidence" value="ECO:0007669"/>
    <property type="project" value="InterPro"/>
</dbReference>
<feature type="region of interest" description="Disordered" evidence="1">
    <location>
        <begin position="821"/>
        <end position="851"/>
    </location>
</feature>
<dbReference type="CDD" id="cd10910">
    <property type="entry name" value="PIN_limkain_b1_N_like"/>
    <property type="match status" value="1"/>
</dbReference>
<feature type="domain" description="U1-type" evidence="3">
    <location>
        <begin position="367"/>
        <end position="401"/>
    </location>
</feature>
<dbReference type="KEGG" id="crb:17877189"/>
<evidence type="ECO:0000313" key="5">
    <source>
        <dbReference type="Proteomes" id="UP000029121"/>
    </source>
</evidence>
<reference evidence="5" key="1">
    <citation type="journal article" date="2013" name="Nat. Genet.">
        <title>The Capsella rubella genome and the genomic consequences of rapid mating system evolution.</title>
        <authorList>
            <person name="Slotte T."/>
            <person name="Hazzouri K.M."/>
            <person name="Agren J.A."/>
            <person name="Koenig D."/>
            <person name="Maumus F."/>
            <person name="Guo Y.L."/>
            <person name="Steige K."/>
            <person name="Platts A.E."/>
            <person name="Escobar J.S."/>
            <person name="Newman L.K."/>
            <person name="Wang W."/>
            <person name="Mandakova T."/>
            <person name="Vello E."/>
            <person name="Smith L.M."/>
            <person name="Henz S.R."/>
            <person name="Steffen J."/>
            <person name="Takuno S."/>
            <person name="Brandvain Y."/>
            <person name="Coop G."/>
            <person name="Andolfatto P."/>
            <person name="Hu T.T."/>
            <person name="Blanchette M."/>
            <person name="Clark R.M."/>
            <person name="Quesneville H."/>
            <person name="Nordborg M."/>
            <person name="Gaut B.S."/>
            <person name="Lysak M.A."/>
            <person name="Jenkins J."/>
            <person name="Grimwood J."/>
            <person name="Chapman J."/>
            <person name="Prochnik S."/>
            <person name="Shu S."/>
            <person name="Rokhsar D."/>
            <person name="Schmutz J."/>
            <person name="Weigel D."/>
            <person name="Wright S.I."/>
        </authorList>
    </citation>
    <scope>NUCLEOTIDE SEQUENCE [LARGE SCALE GENOMIC DNA]</scope>
    <source>
        <strain evidence="5">cv. Monte Gargano</strain>
    </source>
</reference>
<feature type="compositionally biased region" description="Low complexity" evidence="1">
    <location>
        <begin position="190"/>
        <end position="204"/>
    </location>
</feature>
<feature type="domain" description="U1-type" evidence="3">
    <location>
        <begin position="793"/>
        <end position="827"/>
    </location>
</feature>
<dbReference type="Proteomes" id="UP000029121">
    <property type="component" value="Unassembled WGS sequence"/>
</dbReference>
<dbReference type="GO" id="GO:0008270">
    <property type="term" value="F:zinc ion binding"/>
    <property type="evidence" value="ECO:0007669"/>
    <property type="project" value="InterPro"/>
</dbReference>
<evidence type="ECO:0008006" key="6">
    <source>
        <dbReference type="Google" id="ProtNLM"/>
    </source>
</evidence>
<feature type="compositionally biased region" description="Polar residues" evidence="1">
    <location>
        <begin position="264"/>
        <end position="278"/>
    </location>
</feature>
<evidence type="ECO:0000259" key="2">
    <source>
        <dbReference type="SMART" id="SM00355"/>
    </source>
</evidence>
<feature type="region of interest" description="Disordered" evidence="1">
    <location>
        <begin position="593"/>
        <end position="622"/>
    </location>
</feature>
<dbReference type="GO" id="GO:0004540">
    <property type="term" value="F:RNA nuclease activity"/>
    <property type="evidence" value="ECO:0007669"/>
    <property type="project" value="InterPro"/>
</dbReference>
<evidence type="ECO:0000256" key="1">
    <source>
        <dbReference type="SAM" id="MobiDB-lite"/>
    </source>
</evidence>
<sequence>MTTAEADYVKVKTSVWWDIENCEVPKGWDAHAIAQNVRLALWNMNYCGPISISAYGDTNLIPHAVQQALSSTGVGLNHVPAGVKDASDKKILVDMLFWAVDNAAPANFMLISGDRDFSNALHQLRMRTYNILLAQPPQASAPLVAAAKNVWLWTTLASGGPPLTSSESSELVNYVRRHVSNKEVSKHPVSEQSQSSKPTDSSSDIGDPKDNKTREKHVRKGLCQGTRRNMLENSSGTTSESSRLVNNGLCHVSNYEVSKYPVSEQPQFSKPIDSTSDAGDTKDHKTRENHIPTGSPQETRRYMHQNGRGPTGESVTASRICNVVCDSSAKFTAHLSDKMQISQPAFLESRKAPANISAKPIQEAVLVEPVVCKVCHISCTNNDAYKKHTYGKRHRNNLELNLEKSKNISLGPVVSSNEVLEKHMKNKKAIEGKAKANADFACLMCNVVCHSQIVFDSHLRGQKHANMLSQSEALVDSKKLQEKSVGLNDQPSIAEPLLQSQKAQENTKCFEKLLSVAIQSEVLIDSTKKLQEKGVEDKDQPREKTVHPKANANLVCHLCNVVCQSQIVFDSHLRGKKHAAKLSQSKAFIDSNKIEEKGVGEKDQRRETIAEPQLQSQNAQENSKCFEKHVVMGKPSELDQELINAMARKFEVKDVRDNNQPIEKISEPRSQSQNTQEHTKFFEKQNEELRKICGTSESSVKENFQSTKDQVETVHKLILNGEIFSGALRSDFEVPRETRECSDGIVKPITLFERANEHSGEVKKGKDVMVAFGASDDAQSSVSTKPVKEPEVLQPVWCQVCQMSCNSKVAYANHAYGKKHRQKLESQAAKNENMSKGPPKLSKDNGEKKKKVACKNQTTFDSHLKSQNLSAIVKEPVEALVNSRRTQEIPTEALEQFIVDSRTILEETDQETETTEEHTLVKINNLEFRGAPEDKVEMKERHVVSENLVQRVFTEQNRESRILKEPRGCVDVIPVAVKVELPPNVNAAKKWQDELKHKPEPKAGEPAGIKGHLGEAAKREESNFWTRLWGKKS</sequence>
<dbReference type="InterPro" id="IPR003604">
    <property type="entry name" value="Matrin/U1-like-C_Znf_C2H2"/>
</dbReference>
<dbReference type="OrthoDB" id="549353at2759"/>
<dbReference type="Pfam" id="PF12874">
    <property type="entry name" value="zf-met"/>
    <property type="match status" value="4"/>
</dbReference>
<dbReference type="InterPro" id="IPR021139">
    <property type="entry name" value="NYN"/>
</dbReference>
<gene>
    <name evidence="4" type="ORF">CARUB_v10025798mg</name>
</gene>
<evidence type="ECO:0000259" key="3">
    <source>
        <dbReference type="SMART" id="SM00451"/>
    </source>
</evidence>
<dbReference type="SMART" id="SM00355">
    <property type="entry name" value="ZnF_C2H2"/>
    <property type="match status" value="4"/>
</dbReference>
<dbReference type="GO" id="GO:0005777">
    <property type="term" value="C:peroxisome"/>
    <property type="evidence" value="ECO:0007669"/>
    <property type="project" value="InterPro"/>
</dbReference>
<name>R0GMR0_9BRAS</name>
<dbReference type="GO" id="GO:0003676">
    <property type="term" value="F:nucleic acid binding"/>
    <property type="evidence" value="ECO:0007669"/>
    <property type="project" value="InterPro"/>
</dbReference>
<feature type="domain" description="C2H2-type" evidence="2">
    <location>
        <begin position="554"/>
        <end position="578"/>
    </location>
</feature>
<feature type="domain" description="U1-type" evidence="3">
    <location>
        <begin position="551"/>
        <end position="585"/>
    </location>
</feature>
<feature type="domain" description="C2H2-type" evidence="2">
    <location>
        <begin position="796"/>
        <end position="820"/>
    </location>
</feature>
<protein>
    <recommendedName>
        <fullName evidence="6">C2H2-type domain-containing protein</fullName>
    </recommendedName>
</protein>
<feature type="compositionally biased region" description="Basic and acidic residues" evidence="1">
    <location>
        <begin position="593"/>
        <end position="609"/>
    </location>
</feature>
<dbReference type="InterPro" id="IPR024768">
    <property type="entry name" value="Marf1"/>
</dbReference>
<feature type="compositionally biased region" description="Polar residues" evidence="1">
    <location>
        <begin position="231"/>
        <end position="244"/>
    </location>
</feature>
<accession>R0GMR0</accession>
<feature type="domain" description="U1-type" evidence="3">
    <location>
        <begin position="437"/>
        <end position="471"/>
    </location>
</feature>
<feature type="region of interest" description="Disordered" evidence="1">
    <location>
        <begin position="994"/>
        <end position="1018"/>
    </location>
</feature>
<feature type="compositionally biased region" description="Basic and acidic residues" evidence="1">
    <location>
        <begin position="994"/>
        <end position="1003"/>
    </location>
</feature>
<feature type="region of interest" description="Disordered" evidence="1">
    <location>
        <begin position="261"/>
        <end position="314"/>
    </location>
</feature>
<proteinExistence type="predicted"/>